<proteinExistence type="predicted"/>
<reference evidence="3 4" key="1">
    <citation type="submission" date="2018-01" db="EMBL/GenBank/DDBJ databases">
        <title>Whole genome sequencing of Histamine producing bacteria.</title>
        <authorList>
            <person name="Butler K."/>
        </authorList>
    </citation>
    <scope>NUCLEOTIDE SEQUENCE [LARGE SCALE GENOMIC DNA]</scope>
    <source>
        <strain evidence="3 4">DSM 24669</strain>
    </source>
</reference>
<dbReference type="InterPro" id="IPR001584">
    <property type="entry name" value="Integrase_cat-core"/>
</dbReference>
<dbReference type="SUPFAM" id="SSF53098">
    <property type="entry name" value="Ribonuclease H-like"/>
    <property type="match status" value="1"/>
</dbReference>
<dbReference type="PROSITE" id="PS50994">
    <property type="entry name" value="INTEGRASE"/>
    <property type="match status" value="1"/>
</dbReference>
<dbReference type="GO" id="GO:0003676">
    <property type="term" value="F:nucleic acid binding"/>
    <property type="evidence" value="ECO:0007669"/>
    <property type="project" value="InterPro"/>
</dbReference>
<comment type="caution">
    <text evidence="3">The sequence shown here is derived from an EMBL/GenBank/DDBJ whole genome shotgun (WGS) entry which is preliminary data.</text>
</comment>
<dbReference type="GO" id="GO:0015074">
    <property type="term" value="P:DNA integration"/>
    <property type="evidence" value="ECO:0007669"/>
    <property type="project" value="InterPro"/>
</dbReference>
<evidence type="ECO:0000313" key="4">
    <source>
        <dbReference type="Proteomes" id="UP000240481"/>
    </source>
</evidence>
<sequence length="644" mass="73280">MMQASYSQFFRKGMEITLDGKDATIIHPTHDVLFIQFSETGEYLPLDKHLASSKFSKGELEIKALETLVPVKQVLTYEEQEETNRKIEYVKHLLTFDEPLSKKALKTLPAVAARLGDRKSPSKSTLSVWKEKYTQGGQQFMSLAPTQKGPKKIQTAAHFVDDIQQALDERFLIKTPAPLATIYKDLVDTWKAKGFKAKGKGSYPADSTFYNIKDKILFDVDIVLGHFGKSASNKTKRAALRKYITHHILERVEIDSMYISAGLLDEELRYLGPVMLTAAIDTHSRVILGVSIEVGRKGESTEHVVDCIRNAVLPKKGNLAIPEQYQDEWPMYGQPSQIIADAGAGYTSKSFTLLLALMSISRDTTRVRHPWKKPFIERFFGTLRKSFLEQMDGYISSSRYANDLEPDSTLEKCASLTVSQFKDELYHFILKDYHHKPHRGLNGDTPFNVWEKGAYFTDVSPPLEAYKIRMAYPRVKVATLDPTKGVRNMHFFYHSKELQQLHRELKKPSQKKNPQINIYVSHSDMSHVVVHDTIKDEYLRVPCTNPLVTEGMSLGETKYINGTLSIESDYQSTNYQQRSKQHIAENQSRVKNTGKGRKKRPVNPPLEVDNAQAEIDKLLMMKKDSVSIDAFDDVNENDWDEGEG</sequence>
<dbReference type="AlphaFoldDB" id="A0A2T3P2K4"/>
<evidence type="ECO:0000259" key="2">
    <source>
        <dbReference type="PROSITE" id="PS50994"/>
    </source>
</evidence>
<gene>
    <name evidence="3" type="ORF">C9I94_18405</name>
</gene>
<dbReference type="STRING" id="680026.AB733_20260"/>
<dbReference type="OrthoDB" id="501284at2"/>
<keyword evidence="4" id="KW-1185">Reference proteome</keyword>
<feature type="compositionally biased region" description="Polar residues" evidence="1">
    <location>
        <begin position="578"/>
        <end position="591"/>
    </location>
</feature>
<organism evidence="3 4">
    <name type="scientific">Photobacterium swingsii</name>
    <dbReference type="NCBI Taxonomy" id="680026"/>
    <lineage>
        <taxon>Bacteria</taxon>
        <taxon>Pseudomonadati</taxon>
        <taxon>Pseudomonadota</taxon>
        <taxon>Gammaproteobacteria</taxon>
        <taxon>Vibrionales</taxon>
        <taxon>Vibrionaceae</taxon>
        <taxon>Photobacterium</taxon>
    </lineage>
</organism>
<feature type="region of interest" description="Disordered" evidence="1">
    <location>
        <begin position="578"/>
        <end position="608"/>
    </location>
</feature>
<dbReference type="EMBL" id="PYLZ01000011">
    <property type="protein sequence ID" value="PSW22757.1"/>
    <property type="molecule type" value="Genomic_DNA"/>
</dbReference>
<accession>A0A2T3P2K4</accession>
<evidence type="ECO:0000256" key="1">
    <source>
        <dbReference type="SAM" id="MobiDB-lite"/>
    </source>
</evidence>
<dbReference type="Proteomes" id="UP000240481">
    <property type="component" value="Unassembled WGS sequence"/>
</dbReference>
<dbReference type="RefSeq" id="WP_107302958.1">
    <property type="nucleotide sequence ID" value="NZ_AP024853.1"/>
</dbReference>
<name>A0A2T3P2K4_9GAMM</name>
<feature type="domain" description="Integrase catalytic" evidence="2">
    <location>
        <begin position="243"/>
        <end position="454"/>
    </location>
</feature>
<evidence type="ECO:0000313" key="3">
    <source>
        <dbReference type="EMBL" id="PSW22757.1"/>
    </source>
</evidence>
<dbReference type="InterPro" id="IPR036397">
    <property type="entry name" value="RNaseH_sf"/>
</dbReference>
<dbReference type="InterPro" id="IPR012337">
    <property type="entry name" value="RNaseH-like_sf"/>
</dbReference>
<dbReference type="Gene3D" id="3.30.420.10">
    <property type="entry name" value="Ribonuclease H-like superfamily/Ribonuclease H"/>
    <property type="match status" value="1"/>
</dbReference>
<protein>
    <recommendedName>
        <fullName evidence="2">Integrase catalytic domain-containing protein</fullName>
    </recommendedName>
</protein>
<feature type="compositionally biased region" description="Basic residues" evidence="1">
    <location>
        <begin position="592"/>
        <end position="601"/>
    </location>
</feature>